<keyword evidence="10" id="KW-1185">Reference proteome</keyword>
<dbReference type="InterPro" id="IPR050092">
    <property type="entry name" value="RNase_H"/>
</dbReference>
<accession>A0A6A6NQQ8</accession>
<dbReference type="InterPro" id="IPR012337">
    <property type="entry name" value="RNaseH-like_sf"/>
</dbReference>
<feature type="domain" description="RNase H type-1" evidence="8">
    <location>
        <begin position="110"/>
        <end position="281"/>
    </location>
</feature>
<evidence type="ECO:0000256" key="6">
    <source>
        <dbReference type="ARBA" id="ARBA00022759"/>
    </source>
</evidence>
<evidence type="ECO:0000313" key="9">
    <source>
        <dbReference type="EMBL" id="KAF2453857.1"/>
    </source>
</evidence>
<organism evidence="9 10">
    <name type="scientific">Lineolata rhizophorae</name>
    <dbReference type="NCBI Taxonomy" id="578093"/>
    <lineage>
        <taxon>Eukaryota</taxon>
        <taxon>Fungi</taxon>
        <taxon>Dikarya</taxon>
        <taxon>Ascomycota</taxon>
        <taxon>Pezizomycotina</taxon>
        <taxon>Dothideomycetes</taxon>
        <taxon>Dothideomycetes incertae sedis</taxon>
        <taxon>Lineolatales</taxon>
        <taxon>Lineolataceae</taxon>
        <taxon>Lineolata</taxon>
    </lineage>
</organism>
<feature type="non-terminal residue" evidence="9">
    <location>
        <position position="1"/>
    </location>
</feature>
<dbReference type="PROSITE" id="PS50879">
    <property type="entry name" value="RNASE_H_1"/>
    <property type="match status" value="1"/>
</dbReference>
<dbReference type="GO" id="GO:0046872">
    <property type="term" value="F:metal ion binding"/>
    <property type="evidence" value="ECO:0007669"/>
    <property type="project" value="UniProtKB-KW"/>
</dbReference>
<reference evidence="9" key="1">
    <citation type="journal article" date="2020" name="Stud. Mycol.">
        <title>101 Dothideomycetes genomes: a test case for predicting lifestyles and emergence of pathogens.</title>
        <authorList>
            <person name="Haridas S."/>
            <person name="Albert R."/>
            <person name="Binder M."/>
            <person name="Bloem J."/>
            <person name="Labutti K."/>
            <person name="Salamov A."/>
            <person name="Andreopoulos B."/>
            <person name="Baker S."/>
            <person name="Barry K."/>
            <person name="Bills G."/>
            <person name="Bluhm B."/>
            <person name="Cannon C."/>
            <person name="Castanera R."/>
            <person name="Culley D."/>
            <person name="Daum C."/>
            <person name="Ezra D."/>
            <person name="Gonzalez J."/>
            <person name="Henrissat B."/>
            <person name="Kuo A."/>
            <person name="Liang C."/>
            <person name="Lipzen A."/>
            <person name="Lutzoni F."/>
            <person name="Magnuson J."/>
            <person name="Mondo S."/>
            <person name="Nolan M."/>
            <person name="Ohm R."/>
            <person name="Pangilinan J."/>
            <person name="Park H.-J."/>
            <person name="Ramirez L."/>
            <person name="Alfaro M."/>
            <person name="Sun H."/>
            <person name="Tritt A."/>
            <person name="Yoshinaga Y."/>
            <person name="Zwiers L.-H."/>
            <person name="Turgeon B."/>
            <person name="Goodwin S."/>
            <person name="Spatafora J."/>
            <person name="Crous P."/>
            <person name="Grigoriev I."/>
        </authorList>
    </citation>
    <scope>NUCLEOTIDE SEQUENCE</scope>
    <source>
        <strain evidence="9">ATCC 16933</strain>
    </source>
</reference>
<evidence type="ECO:0000259" key="8">
    <source>
        <dbReference type="PROSITE" id="PS50879"/>
    </source>
</evidence>
<dbReference type="CDD" id="cd13934">
    <property type="entry name" value="RNase_H_Dikarya_like"/>
    <property type="match status" value="1"/>
</dbReference>
<evidence type="ECO:0000313" key="10">
    <source>
        <dbReference type="Proteomes" id="UP000799766"/>
    </source>
</evidence>
<dbReference type="PANTHER" id="PTHR10642">
    <property type="entry name" value="RIBONUCLEASE H1"/>
    <property type="match status" value="1"/>
</dbReference>
<comment type="similarity">
    <text evidence="2">Belongs to the RNase H family.</text>
</comment>
<comment type="catalytic activity">
    <reaction evidence="1">
        <text>Endonucleolytic cleavage to 5'-phosphomonoester.</text>
        <dbReference type="EC" id="3.1.26.4"/>
    </reaction>
</comment>
<dbReference type="EMBL" id="MU001694">
    <property type="protein sequence ID" value="KAF2453857.1"/>
    <property type="molecule type" value="Genomic_DNA"/>
</dbReference>
<protein>
    <recommendedName>
        <fullName evidence="3">ribonuclease H</fullName>
        <ecNumber evidence="3">3.1.26.4</ecNumber>
    </recommendedName>
</protein>
<dbReference type="OrthoDB" id="245563at2759"/>
<evidence type="ECO:0000256" key="4">
    <source>
        <dbReference type="ARBA" id="ARBA00022722"/>
    </source>
</evidence>
<evidence type="ECO:0000256" key="7">
    <source>
        <dbReference type="ARBA" id="ARBA00022801"/>
    </source>
</evidence>
<dbReference type="PANTHER" id="PTHR10642:SF26">
    <property type="entry name" value="RIBONUCLEASE H1"/>
    <property type="match status" value="1"/>
</dbReference>
<evidence type="ECO:0000256" key="5">
    <source>
        <dbReference type="ARBA" id="ARBA00022723"/>
    </source>
</evidence>
<name>A0A6A6NQQ8_9PEZI</name>
<dbReference type="SUPFAM" id="SSF53098">
    <property type="entry name" value="Ribonuclease H-like"/>
    <property type="match status" value="1"/>
</dbReference>
<proteinExistence type="inferred from homology"/>
<keyword evidence="7" id="KW-0378">Hydrolase</keyword>
<keyword evidence="4" id="KW-0540">Nuclease</keyword>
<dbReference type="GO" id="GO:0004523">
    <property type="term" value="F:RNA-DNA hybrid ribonuclease activity"/>
    <property type="evidence" value="ECO:0007669"/>
    <property type="project" value="UniProtKB-EC"/>
</dbReference>
<keyword evidence="5" id="KW-0479">Metal-binding</keyword>
<evidence type="ECO:0000256" key="1">
    <source>
        <dbReference type="ARBA" id="ARBA00000077"/>
    </source>
</evidence>
<gene>
    <name evidence="9" type="ORF">BDY21DRAFT_292106</name>
</gene>
<dbReference type="Proteomes" id="UP000799766">
    <property type="component" value="Unassembled WGS sequence"/>
</dbReference>
<dbReference type="Gene3D" id="3.30.420.10">
    <property type="entry name" value="Ribonuclease H-like superfamily/Ribonuclease H"/>
    <property type="match status" value="1"/>
</dbReference>
<keyword evidence="6" id="KW-0255">Endonuclease</keyword>
<dbReference type="AlphaFoldDB" id="A0A6A6NQQ8"/>
<evidence type="ECO:0000256" key="3">
    <source>
        <dbReference type="ARBA" id="ARBA00012180"/>
    </source>
</evidence>
<evidence type="ECO:0000256" key="2">
    <source>
        <dbReference type="ARBA" id="ARBA00005300"/>
    </source>
</evidence>
<dbReference type="InterPro" id="IPR036397">
    <property type="entry name" value="RNaseH_sf"/>
</dbReference>
<dbReference type="EC" id="3.1.26.4" evidence="3"/>
<dbReference type="GO" id="GO:0043137">
    <property type="term" value="P:DNA replication, removal of RNA primer"/>
    <property type="evidence" value="ECO:0007669"/>
    <property type="project" value="TreeGrafter"/>
</dbReference>
<sequence length="293" mass="32795">DHIRLPDGRMVCAHGFTVCGLCTVDYSFMDELEDEPEDQAPGLGPDGGSGLLSVPLFDEPDERRVKVRQDGIQLAHRFFSDSEPKQLYFIDLVPDLNDGLYNVRFFHQRKSGETIIFTDGCCIDNGRDSARAAWGFAHRRANAAKGITGGLGGRLEKQGPTGEVHPQTSNRAELRAVIAALEVRSWWGEGIRMLTIATDSSYVVEGITHHIRKWAFTMPESARWKTAARKPVKNRDLWETLLAQVQGADRIGLKIQFWLIPRSWNTLAHNQANEAVAEPFPEMWTQVVAVAPF</sequence>
<dbReference type="InterPro" id="IPR002156">
    <property type="entry name" value="RNaseH_domain"/>
</dbReference>
<dbReference type="Pfam" id="PF00075">
    <property type="entry name" value="RNase_H"/>
    <property type="match status" value="1"/>
</dbReference>
<dbReference type="GO" id="GO:0003676">
    <property type="term" value="F:nucleic acid binding"/>
    <property type="evidence" value="ECO:0007669"/>
    <property type="project" value="InterPro"/>
</dbReference>